<dbReference type="EMBL" id="JAALTR010000481">
    <property type="protein sequence ID" value="NGW69079.1"/>
    <property type="molecule type" value="Genomic_DNA"/>
</dbReference>
<keyword evidence="2" id="KW-0436">Ligase</keyword>
<reference evidence="2 3" key="1">
    <citation type="submission" date="2020-02" db="EMBL/GenBank/DDBJ databases">
        <title>Detection of Heterogeneous Vancomycin Intermediate Resistance in Methicillin Resistant Staphylococcus aureus Isolates from Latin-America.</title>
        <authorList>
            <person name="Castro-Cardozo B."/>
            <person name="Berrio M."/>
            <person name="Vargas M.L."/>
            <person name="Carvajal L.P."/>
            <person name="Millan L.V."/>
            <person name="Rios R."/>
            <person name="Hernandez A."/>
            <person name="Rincon S.L."/>
            <person name="Cubides P."/>
            <person name="Forero E."/>
            <person name="Dinh A."/>
            <person name="Seas C."/>
            <person name="Munita J.M."/>
            <person name="Arias C.A."/>
            <person name="Reyes J."/>
            <person name="Diaz L."/>
        </authorList>
    </citation>
    <scope>NUCLEOTIDE SEQUENCE [LARGE SCALE GENOMIC DNA]</scope>
    <source>
        <strain evidence="2 3">UG255</strain>
    </source>
</reference>
<feature type="domain" description="Mur ligase central" evidence="1">
    <location>
        <begin position="9"/>
        <end position="71"/>
    </location>
</feature>
<protein>
    <submittedName>
        <fullName evidence="2">UDP-N-acetylmuramate--L-alanine ligase</fullName>
    </submittedName>
</protein>
<dbReference type="GO" id="GO:0016881">
    <property type="term" value="F:acid-amino acid ligase activity"/>
    <property type="evidence" value="ECO:0007669"/>
    <property type="project" value="InterPro"/>
</dbReference>
<dbReference type="PANTHER" id="PTHR43445">
    <property type="entry name" value="UDP-N-ACETYLMURAMATE--L-ALANINE LIGASE-RELATED"/>
    <property type="match status" value="1"/>
</dbReference>
<proteinExistence type="predicted"/>
<dbReference type="InterPro" id="IPR036565">
    <property type="entry name" value="Mur-like_cat_sf"/>
</dbReference>
<feature type="non-terminal residue" evidence="2">
    <location>
        <position position="1"/>
    </location>
</feature>
<comment type="caution">
    <text evidence="2">The sequence shown here is derived from an EMBL/GenBank/DDBJ whole genome shotgun (WGS) entry which is preliminary data.</text>
</comment>
<dbReference type="Gene3D" id="3.40.1190.10">
    <property type="entry name" value="Mur-like, catalytic domain"/>
    <property type="match status" value="1"/>
</dbReference>
<evidence type="ECO:0000313" key="3">
    <source>
        <dbReference type="Proteomes" id="UP000473113"/>
    </source>
</evidence>
<dbReference type="InterPro" id="IPR013221">
    <property type="entry name" value="Mur_ligase_cen"/>
</dbReference>
<dbReference type="Proteomes" id="UP000473113">
    <property type="component" value="Unassembled WGS sequence"/>
</dbReference>
<dbReference type="Pfam" id="PF08245">
    <property type="entry name" value="Mur_ligase_M"/>
    <property type="match status" value="1"/>
</dbReference>
<dbReference type="InterPro" id="IPR050061">
    <property type="entry name" value="MurCDEF_pg_biosynth"/>
</dbReference>
<evidence type="ECO:0000259" key="1">
    <source>
        <dbReference type="Pfam" id="PF08245"/>
    </source>
</evidence>
<accession>A0A6M1XWR2</accession>
<evidence type="ECO:0000313" key="2">
    <source>
        <dbReference type="EMBL" id="NGW69079.1"/>
    </source>
</evidence>
<feature type="non-terminal residue" evidence="2">
    <location>
        <position position="104"/>
    </location>
</feature>
<sequence>DDKYLRQLESEVPVYYYGVSEEDDIQARNIQRTTEGSSFDVYHKDDFVGHFVLPAFGHHNIMNALGVIAVAYFEKLDMQKVAEEMLSFKGVKRRFSEKKVSDMI</sequence>
<dbReference type="SUPFAM" id="SSF53623">
    <property type="entry name" value="MurD-like peptide ligases, catalytic domain"/>
    <property type="match status" value="1"/>
</dbReference>
<name>A0A6M1XWR2_STAAU</name>
<dbReference type="AlphaFoldDB" id="A0A6M1XWR2"/>
<gene>
    <name evidence="2" type="ORF">G6Y24_16690</name>
</gene>
<dbReference type="GO" id="GO:0005524">
    <property type="term" value="F:ATP binding"/>
    <property type="evidence" value="ECO:0007669"/>
    <property type="project" value="InterPro"/>
</dbReference>
<dbReference type="PANTHER" id="PTHR43445:SF3">
    <property type="entry name" value="UDP-N-ACETYLMURAMATE--L-ALANINE LIGASE"/>
    <property type="match status" value="1"/>
</dbReference>
<organism evidence="2 3">
    <name type="scientific">Staphylococcus aureus</name>
    <dbReference type="NCBI Taxonomy" id="1280"/>
    <lineage>
        <taxon>Bacteria</taxon>
        <taxon>Bacillati</taxon>
        <taxon>Bacillota</taxon>
        <taxon>Bacilli</taxon>
        <taxon>Bacillales</taxon>
        <taxon>Staphylococcaceae</taxon>
        <taxon>Staphylococcus</taxon>
    </lineage>
</organism>